<evidence type="ECO:0000256" key="1">
    <source>
        <dbReference type="ARBA" id="ARBA00004651"/>
    </source>
</evidence>
<accession>A0A1W1VQT5</accession>
<keyword evidence="7 8" id="KW-0472">Membrane</keyword>
<gene>
    <name evidence="10" type="ORF">SAMN00120144_1908</name>
</gene>
<feature type="transmembrane region" description="Helical" evidence="8">
    <location>
        <begin position="428"/>
        <end position="452"/>
    </location>
</feature>
<dbReference type="GO" id="GO:0016763">
    <property type="term" value="F:pentosyltransferase activity"/>
    <property type="evidence" value="ECO:0007669"/>
    <property type="project" value="TreeGrafter"/>
</dbReference>
<evidence type="ECO:0000256" key="4">
    <source>
        <dbReference type="ARBA" id="ARBA00022679"/>
    </source>
</evidence>
<dbReference type="EMBL" id="FWWW01000068">
    <property type="protein sequence ID" value="SMB95284.1"/>
    <property type="molecule type" value="Genomic_DNA"/>
</dbReference>
<dbReference type="Proteomes" id="UP000192266">
    <property type="component" value="Unassembled WGS sequence"/>
</dbReference>
<feature type="transmembrane region" description="Helical" evidence="8">
    <location>
        <begin position="373"/>
        <end position="391"/>
    </location>
</feature>
<feature type="transmembrane region" description="Helical" evidence="8">
    <location>
        <begin position="91"/>
        <end position="109"/>
    </location>
</feature>
<evidence type="ECO:0000313" key="10">
    <source>
        <dbReference type="EMBL" id="SMB95284.1"/>
    </source>
</evidence>
<feature type="transmembrane region" description="Helical" evidence="8">
    <location>
        <begin position="307"/>
        <end position="327"/>
    </location>
</feature>
<feature type="transmembrane region" description="Helical" evidence="8">
    <location>
        <begin position="199"/>
        <end position="217"/>
    </location>
</feature>
<dbReference type="OrthoDB" id="9792789at2"/>
<feature type="transmembrane region" description="Helical" evidence="8">
    <location>
        <begin position="152"/>
        <end position="168"/>
    </location>
</feature>
<keyword evidence="11" id="KW-1185">Reference proteome</keyword>
<name>A0A1W1VQT5_9BACT</name>
<dbReference type="Pfam" id="PF13231">
    <property type="entry name" value="PMT_2"/>
    <property type="match status" value="1"/>
</dbReference>
<evidence type="ECO:0000256" key="2">
    <source>
        <dbReference type="ARBA" id="ARBA00022475"/>
    </source>
</evidence>
<protein>
    <submittedName>
        <fullName evidence="10">Glycosyl transferase family 39</fullName>
    </submittedName>
</protein>
<dbReference type="RefSeq" id="WP_084445470.1">
    <property type="nucleotide sequence ID" value="NZ_FWWW01000068.1"/>
</dbReference>
<evidence type="ECO:0000313" key="11">
    <source>
        <dbReference type="Proteomes" id="UP000192266"/>
    </source>
</evidence>
<evidence type="ECO:0000259" key="9">
    <source>
        <dbReference type="Pfam" id="PF13231"/>
    </source>
</evidence>
<dbReference type="InterPro" id="IPR050297">
    <property type="entry name" value="LipidA_mod_glycosyltrf_83"/>
</dbReference>
<comment type="subcellular location">
    <subcellularLocation>
        <location evidence="1">Cell membrane</location>
        <topology evidence="1">Multi-pass membrane protein</topology>
    </subcellularLocation>
</comment>
<keyword evidence="2" id="KW-1003">Cell membrane</keyword>
<evidence type="ECO:0000256" key="6">
    <source>
        <dbReference type="ARBA" id="ARBA00022989"/>
    </source>
</evidence>
<dbReference type="PANTHER" id="PTHR33908:SF3">
    <property type="entry name" value="UNDECAPRENYL PHOSPHATE-ALPHA-4-AMINO-4-DEOXY-L-ARABINOSE ARABINOSYL TRANSFERASE"/>
    <property type="match status" value="1"/>
</dbReference>
<feature type="transmembrane region" description="Helical" evidence="8">
    <location>
        <begin position="334"/>
        <end position="353"/>
    </location>
</feature>
<dbReference type="InterPro" id="IPR038731">
    <property type="entry name" value="RgtA/B/C-like"/>
</dbReference>
<feature type="transmembrane region" description="Helical" evidence="8">
    <location>
        <begin position="280"/>
        <end position="301"/>
    </location>
</feature>
<evidence type="ECO:0000256" key="8">
    <source>
        <dbReference type="SAM" id="Phobius"/>
    </source>
</evidence>
<keyword evidence="6 8" id="KW-1133">Transmembrane helix</keyword>
<dbReference type="STRING" id="645990.SAMN00120144_1908"/>
<keyword evidence="5 8" id="KW-0812">Transmembrane</keyword>
<dbReference type="AlphaFoldDB" id="A0A1W1VQT5"/>
<dbReference type="GO" id="GO:0009103">
    <property type="term" value="P:lipopolysaccharide biosynthetic process"/>
    <property type="evidence" value="ECO:0007669"/>
    <property type="project" value="UniProtKB-ARBA"/>
</dbReference>
<feature type="transmembrane region" description="Helical" evidence="8">
    <location>
        <begin position="403"/>
        <end position="422"/>
    </location>
</feature>
<keyword evidence="3" id="KW-0328">Glycosyltransferase</keyword>
<evidence type="ECO:0000256" key="7">
    <source>
        <dbReference type="ARBA" id="ARBA00023136"/>
    </source>
</evidence>
<proteinExistence type="predicted"/>
<organism evidence="10 11">
    <name type="scientific">Hymenobacter roseosalivarius DSM 11622</name>
    <dbReference type="NCBI Taxonomy" id="645990"/>
    <lineage>
        <taxon>Bacteria</taxon>
        <taxon>Pseudomonadati</taxon>
        <taxon>Bacteroidota</taxon>
        <taxon>Cytophagia</taxon>
        <taxon>Cytophagales</taxon>
        <taxon>Hymenobacteraceae</taxon>
        <taxon>Hymenobacter</taxon>
    </lineage>
</organism>
<keyword evidence="4 10" id="KW-0808">Transferase</keyword>
<evidence type="ECO:0000256" key="3">
    <source>
        <dbReference type="ARBA" id="ARBA00022676"/>
    </source>
</evidence>
<dbReference type="PANTHER" id="PTHR33908">
    <property type="entry name" value="MANNOSYLTRANSFERASE YKCB-RELATED"/>
    <property type="match status" value="1"/>
</dbReference>
<evidence type="ECO:0000256" key="5">
    <source>
        <dbReference type="ARBA" id="ARBA00022692"/>
    </source>
</evidence>
<dbReference type="GO" id="GO:0010041">
    <property type="term" value="P:response to iron(III) ion"/>
    <property type="evidence" value="ECO:0007669"/>
    <property type="project" value="TreeGrafter"/>
</dbReference>
<reference evidence="10 11" key="1">
    <citation type="submission" date="2017-04" db="EMBL/GenBank/DDBJ databases">
        <authorList>
            <person name="Afonso C.L."/>
            <person name="Miller P.J."/>
            <person name="Scott M.A."/>
            <person name="Spackman E."/>
            <person name="Goraichik I."/>
            <person name="Dimitrov K.M."/>
            <person name="Suarez D.L."/>
            <person name="Swayne D.E."/>
        </authorList>
    </citation>
    <scope>NUCLEOTIDE SEQUENCE [LARGE SCALE GENOMIC DNA]</scope>
    <source>
        <strain evidence="10 11">DSM 11622</strain>
    </source>
</reference>
<sequence>MKTTPVFDSPARWLRLPLLLLVCLFSCFVHLSAPEVSLMEARNFTAAREMAEGGSWLLPTMNGELRLAKPPLPTWAVAGVLRLTGPTDNLTLLRLPAALMATLLVVFFWKLAEELTADLTGEEAAPGRTAWLAALVLASSLLLITVGRDGQWDIFSNSFMVGALWLLVRGWLRSGAGYGWFAAGGFLVGLSILSKGPVAPYSILLPFVGCFVSPLWARRGAVRGHWRGGLVAAGVALLIGVAWPLYVLYHVAPAALAVAQTEIAAWADRHVQPFWYYWKLPVFTGLWVIVALAALAVPYARPRLTRYLPYVFVVGWLAASFVLLSLVPEKKERYMLPMLLPLALLMGGLLRYWEVVFRAPLVPRADRLWLRTWAGLLALVCVLLPAAMIFFQLPGFDLRSVRFAVAVPTLGLLGTAAFFYGFRRPAPAGLSGVSVTLLAVVLTLLLPVYPVWERRTNDPGMRRLQQVRLNPGLRGLPWYSQTEMHIKQVWQAGHAVPLLQAPLSVPRRPLVIFSLAPEAVHLPPAWLNRTQIVQIDSFYTDHTRAGGHWRVWIVRAKAARTN</sequence>
<feature type="domain" description="Glycosyltransferase RgtA/B/C/D-like" evidence="9">
    <location>
        <begin position="69"/>
        <end position="228"/>
    </location>
</feature>
<dbReference type="GO" id="GO:0005886">
    <property type="term" value="C:plasma membrane"/>
    <property type="evidence" value="ECO:0007669"/>
    <property type="project" value="UniProtKB-SubCell"/>
</dbReference>
<feature type="transmembrane region" description="Helical" evidence="8">
    <location>
        <begin position="175"/>
        <end position="193"/>
    </location>
</feature>
<feature type="transmembrane region" description="Helical" evidence="8">
    <location>
        <begin position="129"/>
        <end position="146"/>
    </location>
</feature>
<feature type="transmembrane region" description="Helical" evidence="8">
    <location>
        <begin position="229"/>
        <end position="246"/>
    </location>
</feature>